<keyword evidence="1" id="KW-0812">Transmembrane</keyword>
<evidence type="ECO:0000313" key="3">
    <source>
        <dbReference type="EMBL" id="CCE85798.1"/>
    </source>
</evidence>
<dbReference type="PANTHER" id="PTHR37783:SF1">
    <property type="entry name" value="MEMBRANE PROTEIN, PUTATIVE (AFU_ORTHOLOGUE AFUA_1G04315)-RELATED"/>
    <property type="match status" value="1"/>
</dbReference>
<evidence type="ECO:0000313" key="4">
    <source>
        <dbReference type="Proteomes" id="UP000005222"/>
    </source>
</evidence>
<evidence type="ECO:0000256" key="1">
    <source>
        <dbReference type="SAM" id="Phobius"/>
    </source>
</evidence>
<dbReference type="eggNOG" id="ENOG502RZUI">
    <property type="taxonomic scope" value="Eukaryota"/>
</dbReference>
<dbReference type="Gene3D" id="3.20.180.10">
    <property type="entry name" value="PNP-oxidase-like"/>
    <property type="match status" value="1"/>
</dbReference>
<sequence>MSDKPSQRIISHMNSNHQLALIDYLAVYGKVRESNLVKDSISISQIDEEKMLIIYKIKETDSTQKLTLVWREVHEEDNVEVKGFGNLREKLISMAKYAASKRGYSHMKIDEISWPSYAIPAYVIFALWTLSLYDKGKLTALLSSHPALRNLWSKIPTTLLSSWIFSDKLSQRLYFGLYSVHVCESFFITLPRVTFYRVPFVKKLVWMFMNFIEGFFVLNRFNSLVKQKE</sequence>
<organism evidence="3 4">
    <name type="scientific">Pichia sorbitophila (strain ATCC MYA-4447 / BCRC 22081 / CBS 7064 / NBRC 10061 / NRRL Y-12695)</name>
    <name type="common">Hybrid yeast</name>
    <dbReference type="NCBI Taxonomy" id="559304"/>
    <lineage>
        <taxon>Eukaryota</taxon>
        <taxon>Fungi</taxon>
        <taxon>Dikarya</taxon>
        <taxon>Ascomycota</taxon>
        <taxon>Saccharomycotina</taxon>
        <taxon>Pichiomycetes</taxon>
        <taxon>Debaryomycetaceae</taxon>
        <taxon>Millerozyma</taxon>
    </lineage>
</organism>
<keyword evidence="4" id="KW-1185">Reference proteome</keyword>
<dbReference type="PANTHER" id="PTHR37783">
    <property type="entry name" value="MEMBRANE PROTEIN, PUTATIVE (AFU_ORTHOLOGUE AFUA_1G04315)-RELATED"/>
    <property type="match status" value="1"/>
</dbReference>
<name>G8Y530_PICSO</name>
<dbReference type="OMA" id="DFLIEWY"/>
<dbReference type="AlphaFoldDB" id="G8Y530"/>
<accession>G8Y530</accession>
<dbReference type="Proteomes" id="UP000005222">
    <property type="component" value="Chromosome M"/>
</dbReference>
<keyword evidence="1" id="KW-1133">Transmembrane helix</keyword>
<dbReference type="InParanoid" id="G8Y530"/>
<dbReference type="HOGENOM" id="CLU_081019_1_0_1"/>
<keyword evidence="1" id="KW-0472">Membrane</keyword>
<dbReference type="OrthoDB" id="5553410at2759"/>
<dbReference type="InterPro" id="IPR037119">
    <property type="entry name" value="Haem_oxidase_HugZ-like_sf"/>
</dbReference>
<proteinExistence type="predicted"/>
<protein>
    <submittedName>
        <fullName evidence="3">Piso0_005430 protein</fullName>
    </submittedName>
</protein>
<reference evidence="3 4" key="1">
    <citation type="journal article" date="2012" name="G3 (Bethesda)">
        <title>Pichia sorbitophila, an interspecies yeast hybrid reveals early steps of genome resolution following polyploidization.</title>
        <authorList>
            <person name="Leh Louis V."/>
            <person name="Despons L."/>
            <person name="Friedrich A."/>
            <person name="Martin T."/>
            <person name="Durrens P."/>
            <person name="Casaregola S."/>
            <person name="Neuveglise C."/>
            <person name="Fairhead C."/>
            <person name="Marck C."/>
            <person name="Cruz J.A."/>
            <person name="Straub M.L."/>
            <person name="Kugler V."/>
            <person name="Sacerdot C."/>
            <person name="Uzunov Z."/>
            <person name="Thierry A."/>
            <person name="Weiss S."/>
            <person name="Bleykasten C."/>
            <person name="De Montigny J."/>
            <person name="Jacques N."/>
            <person name="Jung P."/>
            <person name="Lemaire M."/>
            <person name="Mallet S."/>
            <person name="Morel G."/>
            <person name="Richard G.F."/>
            <person name="Sarkar A."/>
            <person name="Savel G."/>
            <person name="Schacherer J."/>
            <person name="Seret M.L."/>
            <person name="Talla E."/>
            <person name="Samson G."/>
            <person name="Jubin C."/>
            <person name="Poulain J."/>
            <person name="Vacherie B."/>
            <person name="Barbe V."/>
            <person name="Pelletier E."/>
            <person name="Sherman D.J."/>
            <person name="Westhof E."/>
            <person name="Weissenbach J."/>
            <person name="Baret P.V."/>
            <person name="Wincker P."/>
            <person name="Gaillardin C."/>
            <person name="Dujon B."/>
            <person name="Souciet J.L."/>
        </authorList>
    </citation>
    <scope>NUCLEOTIDE SEQUENCE [LARGE SCALE GENOMIC DNA]</scope>
    <source>
        <strain evidence="4">ATCC MYA-4447 / BCRC 22081 / CBS 7064 / NBRC 10061 / NRRL Y-12695</strain>
    </source>
</reference>
<evidence type="ECO:0000259" key="2">
    <source>
        <dbReference type="Pfam" id="PF10615"/>
    </source>
</evidence>
<dbReference type="Pfam" id="PF10615">
    <property type="entry name" value="DUF2470"/>
    <property type="match status" value="1"/>
</dbReference>
<feature type="domain" description="DUF2470" evidence="2">
    <location>
        <begin position="6"/>
        <end position="94"/>
    </location>
</feature>
<dbReference type="FunCoup" id="G8Y530">
    <property type="interactions" value="31"/>
</dbReference>
<dbReference type="EMBL" id="FO082047">
    <property type="protein sequence ID" value="CCE85798.1"/>
    <property type="molecule type" value="Genomic_DNA"/>
</dbReference>
<gene>
    <name evidence="3" type="primary">Piso0_005430</name>
    <name evidence="3" type="ORF">GNLVRS01_PISO0M14554g</name>
</gene>
<dbReference type="InterPro" id="IPR019595">
    <property type="entry name" value="DUF2470"/>
</dbReference>
<feature type="transmembrane region" description="Helical" evidence="1">
    <location>
        <begin position="204"/>
        <end position="221"/>
    </location>
</feature>